<sequence length="93" mass="10357">MGQIDFVAQVLNDLGIETDLDGNGSSIEVIGEGIQAFFCFYLPESKSWKRISDGVTVEVHGDSKQSNQFLNKLSSVEKLMDAKFEVCFITDFK</sequence>
<protein>
    <submittedName>
        <fullName evidence="1">Uncharacterized protein</fullName>
    </submittedName>
</protein>
<dbReference type="RefSeq" id="WP_072859053.1">
    <property type="nucleotide sequence ID" value="NZ_FQUE01000036.1"/>
</dbReference>
<proteinExistence type="predicted"/>
<keyword evidence="2" id="KW-1185">Reference proteome</keyword>
<organism evidence="1 2">
    <name type="scientific">Loktanella atrilutea</name>
    <dbReference type="NCBI Taxonomy" id="366533"/>
    <lineage>
        <taxon>Bacteria</taxon>
        <taxon>Pseudomonadati</taxon>
        <taxon>Pseudomonadota</taxon>
        <taxon>Alphaproteobacteria</taxon>
        <taxon>Rhodobacterales</taxon>
        <taxon>Roseobacteraceae</taxon>
        <taxon>Loktanella</taxon>
    </lineage>
</organism>
<evidence type="ECO:0000313" key="1">
    <source>
        <dbReference type="EMBL" id="SHF98871.1"/>
    </source>
</evidence>
<dbReference type="EMBL" id="FQUE01000036">
    <property type="protein sequence ID" value="SHF98871.1"/>
    <property type="molecule type" value="Genomic_DNA"/>
</dbReference>
<reference evidence="2" key="1">
    <citation type="submission" date="2016-11" db="EMBL/GenBank/DDBJ databases">
        <authorList>
            <person name="Varghese N."/>
            <person name="Submissions S."/>
        </authorList>
    </citation>
    <scope>NUCLEOTIDE SEQUENCE [LARGE SCALE GENOMIC DNA]</scope>
    <source>
        <strain evidence="2">DSM 29326</strain>
    </source>
</reference>
<dbReference type="AlphaFoldDB" id="A0A1M5G5Y5"/>
<name>A0A1M5G5Y5_LOKAT</name>
<dbReference type="Proteomes" id="UP000183987">
    <property type="component" value="Unassembled WGS sequence"/>
</dbReference>
<evidence type="ECO:0000313" key="2">
    <source>
        <dbReference type="Proteomes" id="UP000183987"/>
    </source>
</evidence>
<accession>A0A1M5G5Y5</accession>
<gene>
    <name evidence="1" type="ORF">SAMN05444339_1362</name>
</gene>